<organism evidence="2 3">
    <name type="scientific">Collinsella aerofaciens</name>
    <dbReference type="NCBI Taxonomy" id="74426"/>
    <lineage>
        <taxon>Bacteria</taxon>
        <taxon>Bacillati</taxon>
        <taxon>Actinomycetota</taxon>
        <taxon>Coriobacteriia</taxon>
        <taxon>Coriobacteriales</taxon>
        <taxon>Coriobacteriaceae</taxon>
        <taxon>Collinsella</taxon>
    </lineage>
</organism>
<evidence type="ECO:0000313" key="2">
    <source>
        <dbReference type="EMBL" id="VWL91464.1"/>
    </source>
</evidence>
<keyword evidence="1" id="KW-0812">Transmembrane</keyword>
<dbReference type="Proteomes" id="UP000330807">
    <property type="component" value="Unassembled WGS sequence"/>
</dbReference>
<keyword evidence="1" id="KW-0472">Membrane</keyword>
<dbReference type="AlphaFoldDB" id="A0A5K1ISZ7"/>
<name>A0A5K1ISZ7_9ACTN</name>
<evidence type="ECO:0000256" key="1">
    <source>
        <dbReference type="SAM" id="Phobius"/>
    </source>
</evidence>
<reference evidence="2 3" key="1">
    <citation type="submission" date="2019-10" db="EMBL/GenBank/DDBJ databases">
        <authorList>
            <person name="Wolf R A."/>
        </authorList>
    </citation>
    <scope>NUCLEOTIDE SEQUENCE [LARGE SCALE GENOMIC DNA]</scope>
    <source>
        <strain evidence="2">Collinsella_aerofaciens_AK_138A</strain>
    </source>
</reference>
<dbReference type="RefSeq" id="WP_156063048.1">
    <property type="nucleotide sequence ID" value="NZ_CABWIH010000029.1"/>
</dbReference>
<dbReference type="EMBL" id="CABWIH010000029">
    <property type="protein sequence ID" value="VWL91464.1"/>
    <property type="molecule type" value="Genomic_DNA"/>
</dbReference>
<gene>
    <name evidence="2" type="ORF">LMKDKBCB_01333</name>
</gene>
<proteinExistence type="predicted"/>
<accession>A0A5K1ISZ7</accession>
<sequence length="489" mass="50133">MASSDATQRVVLAGLSCGIGLAAPVVMYAATLPFSSVNETVVAGAVPFAVGAVAGVGIYAASLGISEYRAQHAERLFQPDAMGGAANVNEHQNESQTASMPAQQQWAAPQGVATAAPAVPADAAQPSSVFSGLTGAFQRLHTDDGVPTIARAADAMSEADAWSMIDGMLDDDSPVSCDPARSRDVYQVAIDELTYGGKTGSYNRDDIAAAARAVSGSHAAPAGSTAAFVALVANAANNAAAAQSATYDTAVPVTPAAVTAVDSYADEPLAVDEETIAARRAAESSLWGAPAQQQAAEAVPYNANLANMPIINDASAAVIDLDDLDEPVISNDVPYVVDAPVDAPASASRSIAVDEPVDATPEEDVPMADYSGHEGMWAAAAAILDEVVEPAPVAAPVSMPAPQPAAPAYVGRHSAVFPEDTACISREGIERAEAIAAGIMESRRHERVNQILEEEIDRLQSAAVRRTGRAYLSVIEGGTASFEPLRAEA</sequence>
<protein>
    <submittedName>
        <fullName evidence="2">Uncharacterized protein</fullName>
    </submittedName>
</protein>
<keyword evidence="1" id="KW-1133">Transmembrane helix</keyword>
<evidence type="ECO:0000313" key="3">
    <source>
        <dbReference type="Proteomes" id="UP000330807"/>
    </source>
</evidence>
<feature type="transmembrane region" description="Helical" evidence="1">
    <location>
        <begin position="45"/>
        <end position="65"/>
    </location>
</feature>